<feature type="region of interest" description="Disordered" evidence="1">
    <location>
        <begin position="70"/>
        <end position="102"/>
    </location>
</feature>
<feature type="compositionally biased region" description="Polar residues" evidence="1">
    <location>
        <begin position="70"/>
        <end position="90"/>
    </location>
</feature>
<accession>A0A4C1TWU2</accession>
<evidence type="ECO:0000313" key="2">
    <source>
        <dbReference type="EMBL" id="GBP18398.1"/>
    </source>
</evidence>
<evidence type="ECO:0000256" key="1">
    <source>
        <dbReference type="SAM" id="MobiDB-lite"/>
    </source>
</evidence>
<dbReference type="Proteomes" id="UP000299102">
    <property type="component" value="Unassembled WGS sequence"/>
</dbReference>
<gene>
    <name evidence="2" type="ORF">EVAR_14791_1</name>
</gene>
<sequence>MQIKMHRMPQQLSFRNTTGSVHANRTLIRCQYGTVIGMFCGAFAVHSGAAPVLIVSCRFRNSIPEQGNFCQSTDRIGQGMPSSRTASRTTEPLDEISLSIGA</sequence>
<proteinExistence type="predicted"/>
<comment type="caution">
    <text evidence="2">The sequence shown here is derived from an EMBL/GenBank/DDBJ whole genome shotgun (WGS) entry which is preliminary data.</text>
</comment>
<organism evidence="2 3">
    <name type="scientific">Eumeta variegata</name>
    <name type="common">Bagworm moth</name>
    <name type="synonym">Eumeta japonica</name>
    <dbReference type="NCBI Taxonomy" id="151549"/>
    <lineage>
        <taxon>Eukaryota</taxon>
        <taxon>Metazoa</taxon>
        <taxon>Ecdysozoa</taxon>
        <taxon>Arthropoda</taxon>
        <taxon>Hexapoda</taxon>
        <taxon>Insecta</taxon>
        <taxon>Pterygota</taxon>
        <taxon>Neoptera</taxon>
        <taxon>Endopterygota</taxon>
        <taxon>Lepidoptera</taxon>
        <taxon>Glossata</taxon>
        <taxon>Ditrysia</taxon>
        <taxon>Tineoidea</taxon>
        <taxon>Psychidae</taxon>
        <taxon>Oiketicinae</taxon>
        <taxon>Eumeta</taxon>
    </lineage>
</organism>
<reference evidence="2 3" key="1">
    <citation type="journal article" date="2019" name="Commun. Biol.">
        <title>The bagworm genome reveals a unique fibroin gene that provides high tensile strength.</title>
        <authorList>
            <person name="Kono N."/>
            <person name="Nakamura H."/>
            <person name="Ohtoshi R."/>
            <person name="Tomita M."/>
            <person name="Numata K."/>
            <person name="Arakawa K."/>
        </authorList>
    </citation>
    <scope>NUCLEOTIDE SEQUENCE [LARGE SCALE GENOMIC DNA]</scope>
</reference>
<keyword evidence="3" id="KW-1185">Reference proteome</keyword>
<protein>
    <submittedName>
        <fullName evidence="2">Uncharacterized protein</fullName>
    </submittedName>
</protein>
<dbReference type="AlphaFoldDB" id="A0A4C1TWU2"/>
<evidence type="ECO:0000313" key="3">
    <source>
        <dbReference type="Proteomes" id="UP000299102"/>
    </source>
</evidence>
<name>A0A4C1TWU2_EUMVA</name>
<dbReference type="EMBL" id="BGZK01000096">
    <property type="protein sequence ID" value="GBP18398.1"/>
    <property type="molecule type" value="Genomic_DNA"/>
</dbReference>